<sequence length="526" mass="58837">MDSIKFKTPTKEQYTVVPRRLFQQNIAWSPTSVINPMGKTLSPPFRFIPEGGDRVIPLRKENDEWRVSYSACNRNVLYDTSDPHPKKSRNGPATPPPLPHSLNISTNSTCSMFPPNGNSENRNDSLVYKCMMRNELLDDCIESENTDASAKLYPIHHQSFFKYGRENWSPNINFSLPKSSNVVTPIFSPSTLRLLKSDKKPQRKIPKNPYKVLDAPELQDDFYLNLVDWSAENMLSVGLNTCVYLWSASNSQVVKLCDLASESDSVTSVHWNEKGNLLAVGTNKGKLDVWDVEAQRKVHELSGHTERIGCLAWNGDIISSASRDKTIICRDVRSPAGSERKLSYHRQEVCGLKWSPDKVHLASGGNDNKLLIWSLRKSEPVQIHSEHTAAVKAIAWSPHHHGVLVSGGGTADKTIRVFNVLTGQPLQAIDTGSQVCNLAFSKHSSELVSTHGYSLNQITIWKYPSLQPVLKLSGHSQRVLFLAMSPNGESIVTGAADETLRFWHVFSSQSSKRFVRSKLNIHSAVR</sequence>
<dbReference type="WBParaSite" id="RSKR_0000292600.1">
    <property type="protein sequence ID" value="RSKR_0000292600.1"/>
    <property type="gene ID" value="RSKR_0000292600"/>
</dbReference>
<protein>
    <submittedName>
        <fullName evidence="2">WD_REPEATS_REGION domain-containing protein</fullName>
    </submittedName>
</protein>
<name>A0AC35TQB8_9BILA</name>
<proteinExistence type="predicted"/>
<accession>A0AC35TQB8</accession>
<evidence type="ECO:0000313" key="1">
    <source>
        <dbReference type="Proteomes" id="UP000095286"/>
    </source>
</evidence>
<organism evidence="1 2">
    <name type="scientific">Rhabditophanes sp. KR3021</name>
    <dbReference type="NCBI Taxonomy" id="114890"/>
    <lineage>
        <taxon>Eukaryota</taxon>
        <taxon>Metazoa</taxon>
        <taxon>Ecdysozoa</taxon>
        <taxon>Nematoda</taxon>
        <taxon>Chromadorea</taxon>
        <taxon>Rhabditida</taxon>
        <taxon>Tylenchina</taxon>
        <taxon>Panagrolaimomorpha</taxon>
        <taxon>Strongyloidoidea</taxon>
        <taxon>Alloionematidae</taxon>
        <taxon>Rhabditophanes</taxon>
    </lineage>
</organism>
<dbReference type="Proteomes" id="UP000095286">
    <property type="component" value="Unplaced"/>
</dbReference>
<evidence type="ECO:0000313" key="2">
    <source>
        <dbReference type="WBParaSite" id="RSKR_0000292600.1"/>
    </source>
</evidence>
<reference evidence="2" key="1">
    <citation type="submission" date="2016-11" db="UniProtKB">
        <authorList>
            <consortium name="WormBaseParasite"/>
        </authorList>
    </citation>
    <scope>IDENTIFICATION</scope>
    <source>
        <strain evidence="2">KR3021</strain>
    </source>
</reference>